<dbReference type="AlphaFoldDB" id="A0A3G7TH84"/>
<sequence>MFDHEAARVVRGVRDYRQRYLSGQPSIAYAKRCLGQHN</sequence>
<evidence type="ECO:0000313" key="2">
    <source>
        <dbReference type="Proteomes" id="UP000268048"/>
    </source>
</evidence>
<dbReference type="Proteomes" id="UP000268048">
    <property type="component" value="Chromosome"/>
</dbReference>
<protein>
    <submittedName>
        <fullName evidence="1">Uncharacterized protein</fullName>
    </submittedName>
</protein>
<organism evidence="1 2">
    <name type="scientific">Pseudomonas chlororaphis</name>
    <dbReference type="NCBI Taxonomy" id="587753"/>
    <lineage>
        <taxon>Bacteria</taxon>
        <taxon>Pseudomonadati</taxon>
        <taxon>Pseudomonadota</taxon>
        <taxon>Gammaproteobacteria</taxon>
        <taxon>Pseudomonadales</taxon>
        <taxon>Pseudomonadaceae</taxon>
        <taxon>Pseudomonas</taxon>
    </lineage>
</organism>
<dbReference type="EMBL" id="CP027753">
    <property type="protein sequence ID" value="AZE45988.1"/>
    <property type="molecule type" value="Genomic_DNA"/>
</dbReference>
<reference evidence="1 2" key="1">
    <citation type="submission" date="2018-03" db="EMBL/GenBank/DDBJ databases">
        <title>Diversity of phytobeneficial traits revealed by whole-genome analysis of worldwide-isolated phenazine-producing Pseudomonas spp.</title>
        <authorList>
            <person name="Biessy A."/>
            <person name="Novinscak A."/>
            <person name="Blom J."/>
            <person name="Leger G."/>
            <person name="Thomashow L.S."/>
            <person name="Cazorla F.M."/>
            <person name="Josic D."/>
            <person name="Filion M."/>
        </authorList>
    </citation>
    <scope>NUCLEOTIDE SEQUENCE [LARGE SCALE GENOMIC DNA]</scope>
    <source>
        <strain evidence="1 2">B25</strain>
    </source>
</reference>
<proteinExistence type="predicted"/>
<accession>A0A3G7TH84</accession>
<evidence type="ECO:0000313" key="1">
    <source>
        <dbReference type="EMBL" id="AZE45988.1"/>
    </source>
</evidence>
<name>A0A3G7TH84_9PSED</name>
<gene>
    <name evidence="1" type="ORF">C4K04_0284</name>
</gene>